<dbReference type="FunFam" id="3.40.47.10:FF:000010">
    <property type="entry name" value="Acetyl-CoA acetyltransferase (Thiolase)"/>
    <property type="match status" value="1"/>
</dbReference>
<dbReference type="GO" id="GO:0003988">
    <property type="term" value="F:acetyl-CoA C-acyltransferase activity"/>
    <property type="evidence" value="ECO:0007669"/>
    <property type="project" value="UniProtKB-ARBA"/>
</dbReference>
<evidence type="ECO:0000256" key="5">
    <source>
        <dbReference type="ARBA" id="ARBA00037924"/>
    </source>
</evidence>
<sequence>MGAFGGALRPLKMEDLGTIVIKALVERTGIDPERIEDVVFGHAYGSGEAPALGRWCALNAGLPISVAGMEMERRCGSGLMAISTAAMMVQTGAADVVIAGGAESMSNCEFYSTTQRWGSRAGSVTLYDRLERGRVRSQPEWRFGVIRSMMETADNLAKDYGITREEADEYAVRSQQRAAAAWAEGKFANELVPVPVPQRKGDPIIFDRDEGIRGDSSMEALAKLRVVHEGGVTTAGNSSQQNDAASACLVVAEDLLDELKLEPMAFFVNWALAGCEPSRMGIGPVPATEKLLRKTGLSLDQMDLVELNEAFAAQVLAVLKGWNWHDPDKFNVNGSGISLGHPIGATGGRILATMLNELERRKGRYALETMCIGGGQGIAAIFERA</sequence>
<feature type="active site" description="Proton acceptor" evidence="6">
    <location>
        <position position="341"/>
    </location>
</feature>
<feature type="active site" description="Proton acceptor" evidence="6">
    <location>
        <position position="371"/>
    </location>
</feature>
<evidence type="ECO:0000256" key="1">
    <source>
        <dbReference type="ARBA" id="ARBA00010982"/>
    </source>
</evidence>
<evidence type="ECO:0000313" key="11">
    <source>
        <dbReference type="Proteomes" id="UP000015524"/>
    </source>
</evidence>
<protein>
    <recommendedName>
        <fullName evidence="12">Acetyl-CoA acetyltransferase</fullName>
    </recommendedName>
</protein>
<keyword evidence="11" id="KW-1185">Reference proteome</keyword>
<evidence type="ECO:0000256" key="2">
    <source>
        <dbReference type="ARBA" id="ARBA00022679"/>
    </source>
</evidence>
<keyword evidence="3" id="KW-0583">PHB biosynthesis</keyword>
<accession>T0G404</accession>
<evidence type="ECO:0008006" key="12">
    <source>
        <dbReference type="Google" id="ProtNLM"/>
    </source>
</evidence>
<dbReference type="InterPro" id="IPR020616">
    <property type="entry name" value="Thiolase_N"/>
</dbReference>
<evidence type="ECO:0000256" key="3">
    <source>
        <dbReference type="ARBA" id="ARBA00022752"/>
    </source>
</evidence>
<dbReference type="PANTHER" id="PTHR18919:SF107">
    <property type="entry name" value="ACETYL-COA ACETYLTRANSFERASE, CYTOSOLIC"/>
    <property type="match status" value="1"/>
</dbReference>
<name>T0G404_9SPHN</name>
<dbReference type="CDD" id="cd00751">
    <property type="entry name" value="thiolase"/>
    <property type="match status" value="1"/>
</dbReference>
<evidence type="ECO:0000313" key="10">
    <source>
        <dbReference type="EMBL" id="EQA98395.1"/>
    </source>
</evidence>
<dbReference type="PANTHER" id="PTHR18919">
    <property type="entry name" value="ACETYL-COA C-ACYLTRANSFERASE"/>
    <property type="match status" value="1"/>
</dbReference>
<evidence type="ECO:0000259" key="8">
    <source>
        <dbReference type="Pfam" id="PF00108"/>
    </source>
</evidence>
<reference evidence="10 11" key="1">
    <citation type="journal article" date="2013" name="Genome Announc.">
        <title>Draft Genome Sequence of a Hexachlorocyclohexane-Degrading Bacterium, Sphingobium baderi Strain LL03T.</title>
        <authorList>
            <person name="Kaur J."/>
            <person name="Verma H."/>
            <person name="Tripathi C."/>
            <person name="Khurana J.P."/>
            <person name="Lal R."/>
        </authorList>
    </citation>
    <scope>NUCLEOTIDE SEQUENCE [LARGE SCALE GENOMIC DNA]</scope>
    <source>
        <strain evidence="10 11">LL03</strain>
    </source>
</reference>
<dbReference type="EMBL" id="ATIB01000081">
    <property type="protein sequence ID" value="EQA98395.1"/>
    <property type="molecule type" value="Genomic_DNA"/>
</dbReference>
<evidence type="ECO:0000259" key="9">
    <source>
        <dbReference type="Pfam" id="PF02803"/>
    </source>
</evidence>
<evidence type="ECO:0000256" key="6">
    <source>
        <dbReference type="PIRSR" id="PIRSR000429-1"/>
    </source>
</evidence>
<dbReference type="InterPro" id="IPR002155">
    <property type="entry name" value="Thiolase"/>
</dbReference>
<proteinExistence type="inferred from homology"/>
<dbReference type="Pfam" id="PF02803">
    <property type="entry name" value="Thiolase_C"/>
    <property type="match status" value="1"/>
</dbReference>
<dbReference type="Gene3D" id="3.40.47.10">
    <property type="match status" value="2"/>
</dbReference>
<evidence type="ECO:0000256" key="4">
    <source>
        <dbReference type="ARBA" id="ARBA00023315"/>
    </source>
</evidence>
<dbReference type="eggNOG" id="COG0183">
    <property type="taxonomic scope" value="Bacteria"/>
</dbReference>
<dbReference type="NCBIfam" id="NF004853">
    <property type="entry name" value="PRK06205.1"/>
    <property type="match status" value="1"/>
</dbReference>
<keyword evidence="2 7" id="KW-0808">Transferase</keyword>
<dbReference type="GO" id="GO:0042619">
    <property type="term" value="P:poly-hydroxybutyrate biosynthetic process"/>
    <property type="evidence" value="ECO:0007669"/>
    <property type="project" value="UniProtKB-KW"/>
</dbReference>
<dbReference type="PIRSF" id="PIRSF000429">
    <property type="entry name" value="Ac-CoA_Ac_transf"/>
    <property type="match status" value="1"/>
</dbReference>
<organism evidence="10 11">
    <name type="scientific">Sphingobium baderi LL03</name>
    <dbReference type="NCBI Taxonomy" id="1114964"/>
    <lineage>
        <taxon>Bacteria</taxon>
        <taxon>Pseudomonadati</taxon>
        <taxon>Pseudomonadota</taxon>
        <taxon>Alphaproteobacteria</taxon>
        <taxon>Sphingomonadales</taxon>
        <taxon>Sphingomonadaceae</taxon>
        <taxon>Sphingobium</taxon>
    </lineage>
</organism>
<feature type="active site" description="Acyl-thioester intermediate" evidence="6">
    <location>
        <position position="75"/>
    </location>
</feature>
<dbReference type="SUPFAM" id="SSF53901">
    <property type="entry name" value="Thiolase-like"/>
    <property type="match status" value="2"/>
</dbReference>
<gene>
    <name evidence="10" type="ORF">L485_17085</name>
</gene>
<dbReference type="InterPro" id="IPR020617">
    <property type="entry name" value="Thiolase_C"/>
</dbReference>
<dbReference type="InterPro" id="IPR016039">
    <property type="entry name" value="Thiolase-like"/>
</dbReference>
<dbReference type="Proteomes" id="UP000015524">
    <property type="component" value="Unassembled WGS sequence"/>
</dbReference>
<dbReference type="Pfam" id="PF00108">
    <property type="entry name" value="Thiolase_N"/>
    <property type="match status" value="1"/>
</dbReference>
<feature type="domain" description="Thiolase N-terminal" evidence="8">
    <location>
        <begin position="1"/>
        <end position="254"/>
    </location>
</feature>
<comment type="similarity">
    <text evidence="1 7">Belongs to the thiolase-like superfamily. Thiolase family.</text>
</comment>
<dbReference type="PATRIC" id="fig|1114964.3.peg.3347"/>
<dbReference type="AlphaFoldDB" id="T0G404"/>
<keyword evidence="4 7" id="KW-0012">Acyltransferase</keyword>
<dbReference type="GO" id="GO:0044281">
    <property type="term" value="P:small molecule metabolic process"/>
    <property type="evidence" value="ECO:0007669"/>
    <property type="project" value="UniProtKB-ARBA"/>
</dbReference>
<evidence type="ECO:0000256" key="7">
    <source>
        <dbReference type="RuleBase" id="RU003557"/>
    </source>
</evidence>
<feature type="domain" description="Thiolase C-terminal" evidence="9">
    <location>
        <begin position="262"/>
        <end position="384"/>
    </location>
</feature>
<comment type="pathway">
    <text evidence="5">Metabolic intermediate biosynthesis; (R)-mevalonate biosynthesis; (R)-mevalonate from acetyl-CoA: step 1/3.</text>
</comment>
<dbReference type="NCBIfam" id="TIGR01930">
    <property type="entry name" value="AcCoA-C-Actrans"/>
    <property type="match status" value="1"/>
</dbReference>
<comment type="caution">
    <text evidence="10">The sequence shown here is derived from an EMBL/GenBank/DDBJ whole genome shotgun (WGS) entry which is preliminary data.</text>
</comment>